<dbReference type="InterPro" id="IPR011032">
    <property type="entry name" value="GroES-like_sf"/>
</dbReference>
<keyword evidence="5" id="KW-1185">Reference proteome</keyword>
<accession>A0ABW2CH82</accession>
<dbReference type="SUPFAM" id="SSF50129">
    <property type="entry name" value="GroES-like"/>
    <property type="match status" value="1"/>
</dbReference>
<evidence type="ECO:0000256" key="2">
    <source>
        <dbReference type="ARBA" id="ARBA00023002"/>
    </source>
</evidence>
<protein>
    <submittedName>
        <fullName evidence="4">Zinc-binding dehydrogenase</fullName>
    </submittedName>
</protein>
<sequence length="305" mass="32075">MRAVRFHQYGPPEVLRYEEVPDPVPGDGEVVVEVAAAGIGYTDVQLRAGALGDWMPDLPMPFAPGHEVVGTAGGRRVLAQVMGGGYAERVAAPAAALVPVPDGIGDHEALALLTQGTVAVGLLDVARVEKGESVLVEAAAGGVGSLLVQLAARAGARVVAGVRGEREAELVRSLGADETVDLERDEWEFGPVQAVFESIGGQVTRKALERLEPVVGRMVLYGNVSGVPHEIDSGLLYRRALSVLAFATALMPPERIAPLRERAFDLAARGELNPVIGSARPLAEAAEAHRAFEERTTIGKNVLLP</sequence>
<evidence type="ECO:0000313" key="4">
    <source>
        <dbReference type="EMBL" id="MFC6879830.1"/>
    </source>
</evidence>
<dbReference type="Gene3D" id="3.90.180.10">
    <property type="entry name" value="Medium-chain alcohol dehydrogenases, catalytic domain"/>
    <property type="match status" value="1"/>
</dbReference>
<evidence type="ECO:0000313" key="5">
    <source>
        <dbReference type="Proteomes" id="UP001596380"/>
    </source>
</evidence>
<dbReference type="Proteomes" id="UP001596380">
    <property type="component" value="Unassembled WGS sequence"/>
</dbReference>
<keyword evidence="1" id="KW-0521">NADP</keyword>
<name>A0ABW2CH82_9ACTN</name>
<dbReference type="InterPro" id="IPR036291">
    <property type="entry name" value="NAD(P)-bd_dom_sf"/>
</dbReference>
<evidence type="ECO:0000256" key="1">
    <source>
        <dbReference type="ARBA" id="ARBA00022857"/>
    </source>
</evidence>
<dbReference type="Pfam" id="PF13602">
    <property type="entry name" value="ADH_zinc_N_2"/>
    <property type="match status" value="1"/>
</dbReference>
<gene>
    <name evidence="4" type="ORF">ACFQKB_08625</name>
</gene>
<dbReference type="RefSeq" id="WP_160821756.1">
    <property type="nucleotide sequence ID" value="NZ_JBHSXS010000003.1"/>
</dbReference>
<reference evidence="5" key="1">
    <citation type="journal article" date="2019" name="Int. J. Syst. Evol. Microbiol.">
        <title>The Global Catalogue of Microorganisms (GCM) 10K type strain sequencing project: providing services to taxonomists for standard genome sequencing and annotation.</title>
        <authorList>
            <consortium name="The Broad Institute Genomics Platform"/>
            <consortium name="The Broad Institute Genome Sequencing Center for Infectious Disease"/>
            <person name="Wu L."/>
            <person name="Ma J."/>
        </authorList>
    </citation>
    <scope>NUCLEOTIDE SEQUENCE [LARGE SCALE GENOMIC DNA]</scope>
    <source>
        <strain evidence="5">JCM 3369</strain>
    </source>
</reference>
<dbReference type="InterPro" id="IPR013154">
    <property type="entry name" value="ADH-like_N"/>
</dbReference>
<keyword evidence="2" id="KW-0560">Oxidoreductase</keyword>
<dbReference type="SMART" id="SM00829">
    <property type="entry name" value="PKS_ER"/>
    <property type="match status" value="1"/>
</dbReference>
<comment type="caution">
    <text evidence="4">The sequence shown here is derived from an EMBL/GenBank/DDBJ whole genome shotgun (WGS) entry which is preliminary data.</text>
</comment>
<organism evidence="4 5">
    <name type="scientific">Actinomadura yumaensis</name>
    <dbReference type="NCBI Taxonomy" id="111807"/>
    <lineage>
        <taxon>Bacteria</taxon>
        <taxon>Bacillati</taxon>
        <taxon>Actinomycetota</taxon>
        <taxon>Actinomycetes</taxon>
        <taxon>Streptosporangiales</taxon>
        <taxon>Thermomonosporaceae</taxon>
        <taxon>Actinomadura</taxon>
    </lineage>
</organism>
<dbReference type="PANTHER" id="PTHR48106">
    <property type="entry name" value="QUINONE OXIDOREDUCTASE PIG3-RELATED"/>
    <property type="match status" value="1"/>
</dbReference>
<proteinExistence type="predicted"/>
<dbReference type="InterPro" id="IPR020843">
    <property type="entry name" value="ER"/>
</dbReference>
<evidence type="ECO:0000259" key="3">
    <source>
        <dbReference type="SMART" id="SM00829"/>
    </source>
</evidence>
<dbReference type="EMBL" id="JBHSXS010000003">
    <property type="protein sequence ID" value="MFC6879830.1"/>
    <property type="molecule type" value="Genomic_DNA"/>
</dbReference>
<feature type="domain" description="Enoyl reductase (ER)" evidence="3">
    <location>
        <begin position="10"/>
        <end position="303"/>
    </location>
</feature>
<dbReference type="Pfam" id="PF08240">
    <property type="entry name" value="ADH_N"/>
    <property type="match status" value="1"/>
</dbReference>
<dbReference type="SUPFAM" id="SSF51735">
    <property type="entry name" value="NAD(P)-binding Rossmann-fold domains"/>
    <property type="match status" value="1"/>
</dbReference>
<dbReference type="Gene3D" id="3.40.50.720">
    <property type="entry name" value="NAD(P)-binding Rossmann-like Domain"/>
    <property type="match status" value="1"/>
</dbReference>